<comment type="caution">
    <text evidence="2">The sequence shown here is derived from an EMBL/GenBank/DDBJ whole genome shotgun (WGS) entry which is preliminary data.</text>
</comment>
<accession>A0ABQ9QIC4</accession>
<gene>
    <name evidence="2" type="ORF">CTAM01_16496</name>
</gene>
<reference evidence="2 3" key="1">
    <citation type="submission" date="2016-10" db="EMBL/GenBank/DDBJ databases">
        <title>The genome sequence of Colletotrichum fioriniae PJ7.</title>
        <authorList>
            <person name="Baroncelli R."/>
        </authorList>
    </citation>
    <scope>NUCLEOTIDE SEQUENCE [LARGE SCALE GENOMIC DNA]</scope>
    <source>
        <strain evidence="2 3">Tom-12</strain>
    </source>
</reference>
<evidence type="ECO:0000313" key="2">
    <source>
        <dbReference type="EMBL" id="KAK1471654.1"/>
    </source>
</evidence>
<evidence type="ECO:0000313" key="3">
    <source>
        <dbReference type="Proteomes" id="UP001227543"/>
    </source>
</evidence>
<evidence type="ECO:0000256" key="1">
    <source>
        <dbReference type="SAM" id="MobiDB-lite"/>
    </source>
</evidence>
<protein>
    <submittedName>
        <fullName evidence="2">Uncharacterized protein</fullName>
    </submittedName>
</protein>
<name>A0ABQ9QIC4_9PEZI</name>
<dbReference type="Proteomes" id="UP001227543">
    <property type="component" value="Unassembled WGS sequence"/>
</dbReference>
<feature type="region of interest" description="Disordered" evidence="1">
    <location>
        <begin position="1"/>
        <end position="59"/>
    </location>
</feature>
<dbReference type="RefSeq" id="XP_060372930.1">
    <property type="nucleotide sequence ID" value="XM_060532489.1"/>
</dbReference>
<dbReference type="EMBL" id="MLFU01000228">
    <property type="protein sequence ID" value="KAK1471654.1"/>
    <property type="molecule type" value="Genomic_DNA"/>
</dbReference>
<sequence>MDSNQNSILPLTKEPTSIDAVPTTGFWETNEDPELTNSKQDPSPSPTLGTSPPLFRPLTPSTDTIKRIAHLFCEDGWTNREYAQERADFLQFLKENTPSGRMQRDYNRYTEKLLRGEFNEIAGHLRRDRNLLKTRLYRAEDTSLRSAFNDAIHKKEKTLFLVNKYVFNGHDDPFWRVYPTKEAVEMSVFQDYWEQRPRRRTDDEDDSFGIFDMGLGPFS</sequence>
<organism evidence="2 3">
    <name type="scientific">Colletotrichum tamarilloi</name>
    <dbReference type="NCBI Taxonomy" id="1209934"/>
    <lineage>
        <taxon>Eukaryota</taxon>
        <taxon>Fungi</taxon>
        <taxon>Dikarya</taxon>
        <taxon>Ascomycota</taxon>
        <taxon>Pezizomycotina</taxon>
        <taxon>Sordariomycetes</taxon>
        <taxon>Hypocreomycetidae</taxon>
        <taxon>Glomerellales</taxon>
        <taxon>Glomerellaceae</taxon>
        <taxon>Colletotrichum</taxon>
        <taxon>Colletotrichum acutatum species complex</taxon>
    </lineage>
</organism>
<keyword evidence="3" id="KW-1185">Reference proteome</keyword>
<proteinExistence type="predicted"/>
<dbReference type="GeneID" id="85416727"/>